<feature type="compositionally biased region" description="Polar residues" evidence="6">
    <location>
        <begin position="696"/>
        <end position="705"/>
    </location>
</feature>
<dbReference type="EMBL" id="BSDZ01000079">
    <property type="protein sequence ID" value="GLI68120.1"/>
    <property type="molecule type" value="Genomic_DNA"/>
</dbReference>
<dbReference type="InterPro" id="IPR029058">
    <property type="entry name" value="AB_hydrolase_fold"/>
</dbReference>
<reference evidence="7 8" key="1">
    <citation type="journal article" date="2023" name="IScience">
        <title>Expanded male sex-determining region conserved during the evolution of homothallism in the green alga Volvox.</title>
        <authorList>
            <person name="Yamamoto K."/>
            <person name="Matsuzaki R."/>
            <person name="Mahakham W."/>
            <person name="Heman W."/>
            <person name="Sekimoto H."/>
            <person name="Kawachi M."/>
            <person name="Minakuchi Y."/>
            <person name="Toyoda A."/>
            <person name="Nozaki H."/>
        </authorList>
    </citation>
    <scope>NUCLEOTIDE SEQUENCE [LARGE SCALE GENOMIC DNA]</scope>
    <source>
        <strain evidence="7 8">NIES-4468</strain>
    </source>
</reference>
<feature type="region of interest" description="Disordered" evidence="6">
    <location>
        <begin position="271"/>
        <end position="313"/>
    </location>
</feature>
<evidence type="ECO:0000256" key="6">
    <source>
        <dbReference type="SAM" id="MobiDB-lite"/>
    </source>
</evidence>
<dbReference type="PANTHER" id="PTHR17920">
    <property type="entry name" value="TRANSMEMBRANE AND COILED-COIL DOMAIN-CONTAINING PROTEIN 4 TMCO4"/>
    <property type="match status" value="1"/>
</dbReference>
<feature type="compositionally biased region" description="Basic and acidic residues" evidence="6">
    <location>
        <begin position="228"/>
        <end position="238"/>
    </location>
</feature>
<evidence type="ECO:0000256" key="3">
    <source>
        <dbReference type="ARBA" id="ARBA00022692"/>
    </source>
</evidence>
<feature type="region of interest" description="Disordered" evidence="6">
    <location>
        <begin position="339"/>
        <end position="409"/>
    </location>
</feature>
<evidence type="ECO:0000256" key="2">
    <source>
        <dbReference type="ARBA" id="ARBA00009824"/>
    </source>
</evidence>
<evidence type="ECO:0008006" key="9">
    <source>
        <dbReference type="Google" id="ProtNLM"/>
    </source>
</evidence>
<evidence type="ECO:0000313" key="7">
    <source>
        <dbReference type="EMBL" id="GLI68120.1"/>
    </source>
</evidence>
<feature type="compositionally biased region" description="Low complexity" evidence="6">
    <location>
        <begin position="948"/>
        <end position="961"/>
    </location>
</feature>
<feature type="region of interest" description="Disordered" evidence="6">
    <location>
        <begin position="682"/>
        <end position="715"/>
    </location>
</feature>
<feature type="region of interest" description="Disordered" evidence="6">
    <location>
        <begin position="630"/>
        <end position="670"/>
    </location>
</feature>
<evidence type="ECO:0000256" key="1">
    <source>
        <dbReference type="ARBA" id="ARBA00004141"/>
    </source>
</evidence>
<feature type="region of interest" description="Disordered" evidence="6">
    <location>
        <begin position="424"/>
        <end position="446"/>
    </location>
</feature>
<comment type="similarity">
    <text evidence="2">Belongs to the TMCO4 family.</text>
</comment>
<keyword evidence="3" id="KW-0812">Transmembrane</keyword>
<name>A0ABQ5SF01_9CHLO</name>
<feature type="compositionally biased region" description="Low complexity" evidence="6">
    <location>
        <begin position="298"/>
        <end position="311"/>
    </location>
</feature>
<comment type="caution">
    <text evidence="7">The sequence shown here is derived from an EMBL/GenBank/DDBJ whole genome shotgun (WGS) entry which is preliminary data.</text>
</comment>
<accession>A0ABQ5SF01</accession>
<feature type="region of interest" description="Disordered" evidence="6">
    <location>
        <begin position="927"/>
        <end position="968"/>
    </location>
</feature>
<feature type="compositionally biased region" description="Low complexity" evidence="6">
    <location>
        <begin position="651"/>
        <end position="670"/>
    </location>
</feature>
<feature type="compositionally biased region" description="Gly residues" evidence="6">
    <location>
        <begin position="429"/>
        <end position="441"/>
    </location>
</feature>
<feature type="compositionally biased region" description="Low complexity" evidence="6">
    <location>
        <begin position="339"/>
        <end position="350"/>
    </location>
</feature>
<proteinExistence type="inferred from homology"/>
<keyword evidence="4" id="KW-1133">Transmembrane helix</keyword>
<evidence type="ECO:0000313" key="8">
    <source>
        <dbReference type="Proteomes" id="UP001165090"/>
    </source>
</evidence>
<dbReference type="InterPro" id="IPR007941">
    <property type="entry name" value="DUF726"/>
</dbReference>
<organism evidence="7 8">
    <name type="scientific">Volvox africanus</name>
    <dbReference type="NCBI Taxonomy" id="51714"/>
    <lineage>
        <taxon>Eukaryota</taxon>
        <taxon>Viridiplantae</taxon>
        <taxon>Chlorophyta</taxon>
        <taxon>core chlorophytes</taxon>
        <taxon>Chlorophyceae</taxon>
        <taxon>CS clade</taxon>
        <taxon>Chlamydomonadales</taxon>
        <taxon>Volvocaceae</taxon>
        <taxon>Volvox</taxon>
    </lineage>
</organism>
<protein>
    <recommendedName>
        <fullName evidence="9">DUF726 domain-containing protein</fullName>
    </recommendedName>
</protein>
<dbReference type="Pfam" id="PF05277">
    <property type="entry name" value="DUF726"/>
    <property type="match status" value="2"/>
</dbReference>
<comment type="subcellular location">
    <subcellularLocation>
        <location evidence="1">Membrane</location>
        <topology evidence="1">Multi-pass membrane protein</topology>
    </subcellularLocation>
</comment>
<keyword evidence="5" id="KW-0472">Membrane</keyword>
<feature type="compositionally biased region" description="Gly residues" evidence="6">
    <location>
        <begin position="395"/>
        <end position="404"/>
    </location>
</feature>
<evidence type="ECO:0000256" key="4">
    <source>
        <dbReference type="ARBA" id="ARBA00022989"/>
    </source>
</evidence>
<evidence type="ECO:0000256" key="5">
    <source>
        <dbReference type="ARBA" id="ARBA00023136"/>
    </source>
</evidence>
<feature type="region of interest" description="Disordered" evidence="6">
    <location>
        <begin position="209"/>
        <end position="248"/>
    </location>
</feature>
<keyword evidence="8" id="KW-1185">Reference proteome</keyword>
<sequence>MDLDDGERYAAAALFTLALHTTQVETGVDDIGNCLSACKSAWGCPDEELFDDLICVPEDEPWPGMEVPSGFWGFDCCAPQGLCRRLYHALGITEARWPGLLKMPEVSSATSVHDARVALVRLVRRYGALLDPAIAPLVSRAVSMDLSDVGGGTLGATESIQSKDMLSTPGEKHQHQHQQEEDVFVLMPADDPEANALVRAHGSVDGEFQQGAAASGGRGTSEVGDAEPSSRRWLKQDSETSVSSSPVVARCTAPVSDAAGAATSNERLLQLARGEPGEVDGRKEGDSARDNERSSGDGPPAAGGAAAAATASHEPTHRSVLALYELIGACLRASAAAGDAADEGNNVAAGSRASTEGQKEAPGLEALAPVTAAHGRAEPQQSASVSEGIAHGAEGSPGGSGGEGDGAKGKSGRFSFFSGRLTGSSKGAGATGSGGGGGSDSGKGASSVGAAAAGGTILRVVRTPLVRWYDARARVALRRLCHWLHIPGPKMHAMEQMWALQLLRLRPDGQANVTAGAGPAGTMGNGPRYMAYLKISAGALGGAALLALTGGLAAPAIAAGLGSAIMVFGGSTAAAAAVTTLGGTAAGTAAITGTFGVIGASHAGSKTAALYGEVREFGFWSISAPFILPPPPSAAESPEADRGDSGDCGDGTDTTRANDPSGPSSAVGGSVSRWSSLFRWRTRGGDRTDAPGPLNASGSLPQPQEQENETAEQIDGQRVVMPVPPTCLPPLPLPSPLPRRTEVPKPGNVLQGRPGRTARVAAVPLPGTGTGSDAADLLTTTAVAPSPALARQSRSSSTVSRDGLFIPADLLVEDGVDGNSGGSGAERRMAADLSHPAALFRHAPVTPYPPPPADNDSDALALTLTAVAVQAGDPAAAADQHSGATLASASPTVSSALAAAARSRVASDGGAFGNSGGIREISAHPLYTRSNRSDGGGAPAVDGRSVGATASLRSRSRTTSLGDVAVPNRDGASSVSMLEVREEKSYNRTEGVFCSRAQCAGEQAGDGAGRDAMPAAREWDAELAASDRSAARARLERAGPDGAFVQALLAELDAEAADLDGNNSGCTEPATALAVAATDATSGSCPSSRWSWFRSSNKQPRTTADGEISGSCGATAAAVEGKKWTKWTGKGEQARPLLRVPVDPKRIGESTLALTIAVNGWVKQPEDFVAPWRQLPSSGRELWALVWESDVLQSLDGALRRFIRDKAIEESSKMVLRLGVSTALVTAMMLPMAVMSAINFTLGSCWRLALRRAQLGGRCLAHMLMQGGHGDRPVTLIGFSIGARLIFHCLLELSRCGARGLVESAVLLGTPVSANEARWKQARAAVSGRLVNAFSSNDWVLGVVFRAHSKNSLVQRASGLAPVAVAGIENINLSSLIAGHTQYLEKLEDVLCALNLAEH</sequence>
<gene>
    <name evidence="7" type="ORF">VaNZ11_012459</name>
</gene>
<dbReference type="SUPFAM" id="SSF53474">
    <property type="entry name" value="alpha/beta-Hydrolases"/>
    <property type="match status" value="1"/>
</dbReference>
<feature type="compositionally biased region" description="Basic and acidic residues" evidence="6">
    <location>
        <begin position="275"/>
        <end position="295"/>
    </location>
</feature>
<dbReference type="PANTHER" id="PTHR17920:SF3">
    <property type="entry name" value="TRANSMEMBRANE AND COILED-COIL DOMAIN-CONTAINING PROTEIN 4"/>
    <property type="match status" value="1"/>
</dbReference>
<dbReference type="Proteomes" id="UP001165090">
    <property type="component" value="Unassembled WGS sequence"/>
</dbReference>